<gene>
    <name evidence="8" type="ORF">L249_0133</name>
</gene>
<evidence type="ECO:0000313" key="9">
    <source>
        <dbReference type="Proteomes" id="UP000253664"/>
    </source>
</evidence>
<dbReference type="PROSITE" id="PS52004">
    <property type="entry name" value="KS3_2"/>
    <property type="match status" value="1"/>
</dbReference>
<feature type="active site" description="Proton acceptor; for dehydratase activity" evidence="4">
    <location>
        <position position="1488"/>
    </location>
</feature>
<dbReference type="STRING" id="1330021.A0A367LCA6"/>
<dbReference type="Proteomes" id="UP000253664">
    <property type="component" value="Unassembled WGS sequence"/>
</dbReference>
<dbReference type="PROSITE" id="PS00606">
    <property type="entry name" value="KS3_1"/>
    <property type="match status" value="1"/>
</dbReference>
<dbReference type="SMART" id="SM00827">
    <property type="entry name" value="PKS_AT"/>
    <property type="match status" value="1"/>
</dbReference>
<evidence type="ECO:0000313" key="8">
    <source>
        <dbReference type="EMBL" id="RCI12041.1"/>
    </source>
</evidence>
<dbReference type="InterPro" id="IPR042104">
    <property type="entry name" value="PKS_dehydratase_sf"/>
</dbReference>
<evidence type="ECO:0000256" key="1">
    <source>
        <dbReference type="ARBA" id="ARBA00022450"/>
    </source>
</evidence>
<feature type="region of interest" description="N-terminal hotdog fold" evidence="4">
    <location>
        <begin position="1456"/>
        <end position="1588"/>
    </location>
</feature>
<name>A0A367LCA6_9HYPO</name>
<dbReference type="PROSITE" id="PS50075">
    <property type="entry name" value="CARRIER"/>
    <property type="match status" value="2"/>
</dbReference>
<dbReference type="Pfam" id="PF16073">
    <property type="entry name" value="SAT"/>
    <property type="match status" value="1"/>
</dbReference>
<dbReference type="SUPFAM" id="SSF55048">
    <property type="entry name" value="Probable ACP-binding domain of malonyl-CoA ACP transacylase"/>
    <property type="match status" value="1"/>
</dbReference>
<dbReference type="InterPro" id="IPR016036">
    <property type="entry name" value="Malonyl_transacylase_ACP-bd"/>
</dbReference>
<evidence type="ECO:0008006" key="10">
    <source>
        <dbReference type="Google" id="ProtNLM"/>
    </source>
</evidence>
<dbReference type="FunFam" id="1.10.1200.10:FF:000011">
    <property type="entry name" value="Sterigmatocystin biosynthesis polyketide synthase"/>
    <property type="match status" value="1"/>
</dbReference>
<dbReference type="InterPro" id="IPR016039">
    <property type="entry name" value="Thiolase-like"/>
</dbReference>
<dbReference type="Gene3D" id="3.10.129.110">
    <property type="entry name" value="Polyketide synthase dehydratase"/>
    <property type="match status" value="1"/>
</dbReference>
<dbReference type="Gene3D" id="3.40.366.10">
    <property type="entry name" value="Malonyl-Coenzyme A Acyl Carrier Protein, domain 2"/>
    <property type="match status" value="2"/>
</dbReference>
<dbReference type="InterPro" id="IPR009081">
    <property type="entry name" value="PP-bd_ACP"/>
</dbReference>
<organism evidence="8 9">
    <name type="scientific">Ophiocordyceps polyrhachis-furcata BCC 54312</name>
    <dbReference type="NCBI Taxonomy" id="1330021"/>
    <lineage>
        <taxon>Eukaryota</taxon>
        <taxon>Fungi</taxon>
        <taxon>Dikarya</taxon>
        <taxon>Ascomycota</taxon>
        <taxon>Pezizomycotina</taxon>
        <taxon>Sordariomycetes</taxon>
        <taxon>Hypocreomycetidae</taxon>
        <taxon>Hypocreales</taxon>
        <taxon>Ophiocordycipitaceae</taxon>
        <taxon>Ophiocordyceps</taxon>
    </lineage>
</organism>
<dbReference type="Gene3D" id="3.30.70.3290">
    <property type="match status" value="1"/>
</dbReference>
<keyword evidence="2" id="KW-0597">Phosphoprotein</keyword>
<evidence type="ECO:0000256" key="3">
    <source>
        <dbReference type="ARBA" id="ARBA00022679"/>
    </source>
</evidence>
<evidence type="ECO:0000259" key="7">
    <source>
        <dbReference type="PROSITE" id="PS52019"/>
    </source>
</evidence>
<dbReference type="OrthoDB" id="4918515at2759"/>
<feature type="domain" description="PKS/mFAS DH" evidence="7">
    <location>
        <begin position="1456"/>
        <end position="1761"/>
    </location>
</feature>
<keyword evidence="1" id="KW-0596">Phosphopantetheine</keyword>
<dbReference type="NCBIfam" id="TIGR04532">
    <property type="entry name" value="PT_fungal_PKS"/>
    <property type="match status" value="1"/>
</dbReference>
<reference evidence="8 9" key="1">
    <citation type="journal article" date="2015" name="BMC Genomics">
        <title>Insights from the genome of Ophiocordyceps polyrhachis-furcata to pathogenicity and host specificity in insect fungi.</title>
        <authorList>
            <person name="Wichadakul D."/>
            <person name="Kobmoo N."/>
            <person name="Ingsriswang S."/>
            <person name="Tangphatsornruang S."/>
            <person name="Chantasingh D."/>
            <person name="Luangsa-ard J.J."/>
            <person name="Eurwilaichitr L."/>
        </authorList>
    </citation>
    <scope>NUCLEOTIDE SEQUENCE [LARGE SCALE GENOMIC DNA]</scope>
    <source>
        <strain evidence="8 9">BCC 54312</strain>
    </source>
</reference>
<dbReference type="InterPro" id="IPR030918">
    <property type="entry name" value="PT_fungal_PKS"/>
</dbReference>
<evidence type="ECO:0000256" key="2">
    <source>
        <dbReference type="ARBA" id="ARBA00022553"/>
    </source>
</evidence>
<evidence type="ECO:0000259" key="5">
    <source>
        <dbReference type="PROSITE" id="PS50075"/>
    </source>
</evidence>
<keyword evidence="9" id="KW-1185">Reference proteome</keyword>
<dbReference type="PANTHER" id="PTHR43775">
    <property type="entry name" value="FATTY ACID SYNTHASE"/>
    <property type="match status" value="1"/>
</dbReference>
<feature type="active site" description="Proton donor; for dehydratase activity" evidence="4">
    <location>
        <position position="1675"/>
    </location>
</feature>
<dbReference type="PANTHER" id="PTHR43775:SF40">
    <property type="entry name" value="NORSOLORINIC ACID SYNTHASE STCA"/>
    <property type="match status" value="1"/>
</dbReference>
<protein>
    <recommendedName>
        <fullName evidence="10">Carrier domain-containing protein</fullName>
    </recommendedName>
</protein>
<dbReference type="PROSITE" id="PS52019">
    <property type="entry name" value="PKS_MFAS_DH"/>
    <property type="match status" value="1"/>
</dbReference>
<dbReference type="CDD" id="cd00833">
    <property type="entry name" value="PKS"/>
    <property type="match status" value="1"/>
</dbReference>
<dbReference type="InterPro" id="IPR032088">
    <property type="entry name" value="SAT"/>
</dbReference>
<dbReference type="SMART" id="SM00823">
    <property type="entry name" value="PKS_PP"/>
    <property type="match status" value="2"/>
</dbReference>
<feature type="domain" description="Carrier" evidence="5">
    <location>
        <begin position="1911"/>
        <end position="1986"/>
    </location>
</feature>
<feature type="non-terminal residue" evidence="8">
    <location>
        <position position="1"/>
    </location>
</feature>
<comment type="caution">
    <text evidence="8">The sequence shown here is derived from an EMBL/GenBank/DDBJ whole genome shotgun (WGS) entry which is preliminary data.</text>
</comment>
<dbReference type="InterPro" id="IPR018201">
    <property type="entry name" value="Ketoacyl_synth_AS"/>
</dbReference>
<dbReference type="SUPFAM" id="SSF47336">
    <property type="entry name" value="ACP-like"/>
    <property type="match status" value="2"/>
</dbReference>
<dbReference type="Gene3D" id="3.40.47.10">
    <property type="match status" value="1"/>
</dbReference>
<evidence type="ECO:0000259" key="6">
    <source>
        <dbReference type="PROSITE" id="PS52004"/>
    </source>
</evidence>
<evidence type="ECO:0000256" key="4">
    <source>
        <dbReference type="PROSITE-ProRule" id="PRU01363"/>
    </source>
</evidence>
<dbReference type="GO" id="GO:0004315">
    <property type="term" value="F:3-oxoacyl-[acyl-carrier-protein] synthase activity"/>
    <property type="evidence" value="ECO:0007669"/>
    <property type="project" value="InterPro"/>
</dbReference>
<dbReference type="InterPro" id="IPR050091">
    <property type="entry name" value="PKS_NRPS_Biosynth_Enz"/>
</dbReference>
<dbReference type="InterPro" id="IPR014030">
    <property type="entry name" value="Ketoacyl_synth_N"/>
</dbReference>
<proteinExistence type="predicted"/>
<dbReference type="InterPro" id="IPR014031">
    <property type="entry name" value="Ketoacyl_synth_C"/>
</dbReference>
<sequence length="2093" mass="227363">GMIYRYRRNNQAGSGIKEGNQFDCTLYVVHYAAPREAQTTPSRFQLCLASASRRTNQEILNQNVVTLKMFWASLCQARNQPRLVHQHPHPILDQYYPLKARSTFLITPLVEEDQARYIIPGTQPRFREKKVRRRTRIINNPYCSATSNLIKGRSLAHVSSNQAVVRRASFFILFNMNLYLFGDQTLDIQAQLKTLLRERNNPLLEVFLADAYEALRYETYNLPWEVRQRLPRLSSVEDLASWNDGPQRSIALDMSMTCIFHLATFISQVPGGSVSGDETCLFGICTGALAAAAVSCSADLPELIRLGVAAVRAAFRLGKQVADVGQRVAPCDNNSPDMTWSIAVSGPSSEAAVREFCEQHSSLPPTSRPYITAHSPSGIFVGGPPGVLAQLTNSPVFQGLRWRAVPVYGPYHAPHLYSQLDVAAVVEGLDAGTGALERVPLLNKTDAAPDEPRPFGAVLESAVAEILLRPIHWPAVIETLQQSLSLLRPASFTVVPIATTADQLVYKELQKTPLRSLPRQPQRLQQRLGGSTKKPKLAIIGMSGRFPDAQDTEAFWDLLSQGLDVHKTVPPKRWDIRTHVDPTGQAKNTCRTPYGCWLEEPGLFDARFFNISPREALQIDPAQRLALLTAYEALEQAGIVPDTTPSTRRDRAGVFYGITSDDWRETNAAQNIDTYHIPGGNRAFLPGRVNYFFKFSGPSYAIDTACSSSLAAIYLACSELWNGKVDMAVAGGTNILTNPDLFVGLDRGHFLSTTGNCKTFDDGADGYCRGEGIATVVLKRLDDALADGDPILATILGSSTNHSSESESITRPNDDAQRALFKTVLNQAGVDPYSVSYVEMHGTGTQAGDATEMSSVLATFAPADAPRARTPDEALYLGSVKANIGHGEAAAGVSSLAKVLLMLQRNTIVPHCGIKTRINHKFPTGLAARNVHIAAEPTPWGSSGSPRRALINNFSAAGGNTCLLLESPPPTRPASTADPRGVHVVALSAKNGASLQGNLRGLRRVLDARPDMSLGQLSYTTTARRMHFRHRLMLAATSIQHVKSQIDAALRSLETVSTTTMTPKSAPRLLFTYTGQGAQYPGMGRQLLEQLSVFRREIYLLDRMAQALGFPSFLPFITSHDGEDMAAFSPTTIHLAALCMQMAMTKLWASWNVKPAAVVGHSLGQYAALNAAGVLSDADAIYLVGRRAQLIESRCTPDTHAMLVVRASTDEVAGALDGYGGNYETACINSPVETVLAGTNDQVADLASALGRAGFKTTMLRVRHAFHSSQMEPVVDEFKAAAAGVTYHEPRVAVLCPLDGTVAADGSFGPDYVARHLRQPVKMEQALVAARSSGLVDRTTLALELGPHPAVGGMVRAVLGQATATTLPTLRRGSSSWETLTTALKALYCAGADVHWRAYHGDFAASHVVVPLNAYSWDLNEYWIPYVNDWALRKGDPPMVLQPSSAGLLDNLTTIHRLVDESGTAAGGQMVVEADVARGDVSPLVRGHEVDGVPLCTPSFFCEMALSIGRYLAQRYRLAGADADAVIDVCDLTISKALIADAAATEQLLRAHISWTDAEAAVRFTSVDGKNQPQEHACCAIRFPGDGLRKRLQANLASNKAKTQELRQGLGSGNTTRFNRTLFYRVLQPLARFDEDYRAIDEVILDSDTLQVSSRVNFATMKKGGSFSTHPAAIDALTMASSFSLNCNDGNDFNDKVFVNHGWGSFQVYKPLDLDKVYETYTEMKECDDGLWRGDIAISHGEEIVAAIGQFTAILTAVLAMEGGGGGGSKHRVQKQRQHEKPAAAVAPLHNAPQVTADGRAGGLSRALEIIADESGLRAEELEDNVCFCDIGVDSLLALDISSRLANELGVDMDFNMLLFECPTVGDLKHVFSRDFDCFNTCHSYDSEAQTCAAETESSSSSPELGAPAHDVDFQRVLGIIAEESGLKMGDLNDDTNFADAGIDSLLSLVIINRFRTELDLDLSSEALFLECSTVAEMKTLMVAQVSMTEVSMTVGDKLQLKRDAPLLAAHNEAVDGFVSRYVAHLFSGPSVVVPPPPPPSAALLMTTPKVVLIMGYITWANVVCVERIGRGDERQDRAMRRRDMCLPPRRCL</sequence>
<dbReference type="GO" id="GO:0031177">
    <property type="term" value="F:phosphopantetheine binding"/>
    <property type="evidence" value="ECO:0007669"/>
    <property type="project" value="InterPro"/>
</dbReference>
<feature type="region of interest" description="C-terminal hotdog fold" evidence="4">
    <location>
        <begin position="1615"/>
        <end position="1761"/>
    </location>
</feature>
<dbReference type="InterPro" id="IPR049900">
    <property type="entry name" value="PKS_mFAS_DH"/>
</dbReference>
<dbReference type="InterPro" id="IPR036736">
    <property type="entry name" value="ACP-like_sf"/>
</dbReference>
<accession>A0A367LCA6</accession>
<dbReference type="Pfam" id="PF00109">
    <property type="entry name" value="ketoacyl-synt"/>
    <property type="match status" value="1"/>
</dbReference>
<keyword evidence="3" id="KW-0808">Transferase</keyword>
<dbReference type="Pfam" id="PF00550">
    <property type="entry name" value="PP-binding"/>
    <property type="match status" value="2"/>
</dbReference>
<dbReference type="PROSITE" id="PS00012">
    <property type="entry name" value="PHOSPHOPANTETHEINE"/>
    <property type="match status" value="1"/>
</dbReference>
<dbReference type="Pfam" id="PF02801">
    <property type="entry name" value="Ketoacyl-synt_C"/>
    <property type="match status" value="1"/>
</dbReference>
<dbReference type="GO" id="GO:0004312">
    <property type="term" value="F:fatty acid synthase activity"/>
    <property type="evidence" value="ECO:0007669"/>
    <property type="project" value="TreeGrafter"/>
</dbReference>
<dbReference type="SUPFAM" id="SSF52151">
    <property type="entry name" value="FabD/lysophospholipase-like"/>
    <property type="match status" value="1"/>
</dbReference>
<dbReference type="InterPro" id="IPR020806">
    <property type="entry name" value="PKS_PP-bd"/>
</dbReference>
<feature type="domain" description="Ketosynthase family 3 (KS3)" evidence="6">
    <location>
        <begin position="534"/>
        <end position="967"/>
    </location>
</feature>
<dbReference type="GO" id="GO:0006633">
    <property type="term" value="P:fatty acid biosynthetic process"/>
    <property type="evidence" value="ECO:0007669"/>
    <property type="project" value="InterPro"/>
</dbReference>
<dbReference type="InterPro" id="IPR006162">
    <property type="entry name" value="Ppantetheine_attach_site"/>
</dbReference>
<dbReference type="InterPro" id="IPR001227">
    <property type="entry name" value="Ac_transferase_dom_sf"/>
</dbReference>
<dbReference type="Pfam" id="PF00698">
    <property type="entry name" value="Acyl_transf_1"/>
    <property type="match status" value="1"/>
</dbReference>
<dbReference type="InterPro" id="IPR014043">
    <property type="entry name" value="Acyl_transferase_dom"/>
</dbReference>
<feature type="domain" description="Carrier" evidence="5">
    <location>
        <begin position="1798"/>
        <end position="1876"/>
    </location>
</feature>
<dbReference type="Gene3D" id="1.10.1200.10">
    <property type="entry name" value="ACP-like"/>
    <property type="match status" value="2"/>
</dbReference>
<dbReference type="EMBL" id="LKCN02000007">
    <property type="protein sequence ID" value="RCI12041.1"/>
    <property type="molecule type" value="Genomic_DNA"/>
</dbReference>
<dbReference type="GO" id="GO:0044550">
    <property type="term" value="P:secondary metabolite biosynthetic process"/>
    <property type="evidence" value="ECO:0007669"/>
    <property type="project" value="TreeGrafter"/>
</dbReference>
<dbReference type="InterPro" id="IPR020841">
    <property type="entry name" value="PKS_Beta-ketoAc_synthase_dom"/>
</dbReference>
<dbReference type="SMART" id="SM00825">
    <property type="entry name" value="PKS_KS"/>
    <property type="match status" value="1"/>
</dbReference>
<dbReference type="InterPro" id="IPR016035">
    <property type="entry name" value="Acyl_Trfase/lysoPLipase"/>
</dbReference>
<dbReference type="Pfam" id="PF22621">
    <property type="entry name" value="CurL-like_PKS_C"/>
    <property type="match status" value="1"/>
</dbReference>
<dbReference type="SUPFAM" id="SSF53901">
    <property type="entry name" value="Thiolase-like"/>
    <property type="match status" value="1"/>
</dbReference>